<evidence type="ECO:0000313" key="2">
    <source>
        <dbReference type="Proteomes" id="UP001628091"/>
    </source>
</evidence>
<name>A0ABQ0GVS5_9HYPH</name>
<organism evidence="1 2">
    <name type="scientific">Phyllobacterium phragmitis</name>
    <dbReference type="NCBI Taxonomy" id="2670329"/>
    <lineage>
        <taxon>Bacteria</taxon>
        <taxon>Pseudomonadati</taxon>
        <taxon>Pseudomonadota</taxon>
        <taxon>Alphaproteobacteria</taxon>
        <taxon>Hyphomicrobiales</taxon>
        <taxon>Phyllobacteriaceae</taxon>
        <taxon>Phyllobacterium</taxon>
    </lineage>
</organism>
<evidence type="ECO:0000313" key="1">
    <source>
        <dbReference type="EMBL" id="GAB1580776.1"/>
    </source>
</evidence>
<comment type="caution">
    <text evidence="1">The sequence shown here is derived from an EMBL/GenBank/DDBJ whole genome shotgun (WGS) entry which is preliminary data.</text>
</comment>
<gene>
    <name evidence="1" type="ORF">PPNSA23_07190</name>
</gene>
<protein>
    <submittedName>
        <fullName evidence="1">Uncharacterized protein</fullName>
    </submittedName>
</protein>
<dbReference type="Proteomes" id="UP001628091">
    <property type="component" value="Unassembled WGS sequence"/>
</dbReference>
<accession>A0ABQ0GVS5</accession>
<keyword evidence="2" id="KW-1185">Reference proteome</keyword>
<sequence length="77" mass="8199">MIPVRDVPNSVPYAGITLDQVQWVGTLSTSQPFGTPTNFAGFEIGPKWEEVKPARNDGAMAAIRTTAAVIGIAGEQR</sequence>
<proteinExistence type="predicted"/>
<dbReference type="EMBL" id="BAAFZP010000001">
    <property type="protein sequence ID" value="GAB1580776.1"/>
    <property type="molecule type" value="Genomic_DNA"/>
</dbReference>
<reference evidence="1 2" key="1">
    <citation type="submission" date="2024-10" db="EMBL/GenBank/DDBJ databases">
        <title>Isolation, draft genome sequencing and identification of Phyllobacterium sp. NSA23, isolated from leaf soil.</title>
        <authorList>
            <person name="Akita H."/>
        </authorList>
    </citation>
    <scope>NUCLEOTIDE SEQUENCE [LARGE SCALE GENOMIC DNA]</scope>
    <source>
        <strain evidence="1 2">NSA23</strain>
    </source>
</reference>